<gene>
    <name evidence="1" type="ORF">FHS92_001613</name>
</gene>
<dbReference type="EMBL" id="JACIJP010000002">
    <property type="protein sequence ID" value="MBB6123884.1"/>
    <property type="molecule type" value="Genomic_DNA"/>
</dbReference>
<organism evidence="1 2">
    <name type="scientific">Sphingobium subterraneum</name>
    <dbReference type="NCBI Taxonomy" id="627688"/>
    <lineage>
        <taxon>Bacteria</taxon>
        <taxon>Pseudomonadati</taxon>
        <taxon>Pseudomonadota</taxon>
        <taxon>Alphaproteobacteria</taxon>
        <taxon>Sphingomonadales</taxon>
        <taxon>Sphingomonadaceae</taxon>
        <taxon>Sphingobium</taxon>
    </lineage>
</organism>
<protein>
    <submittedName>
        <fullName evidence="1">Uncharacterized protein</fullName>
    </submittedName>
</protein>
<accession>A0A841IZN7</accession>
<proteinExistence type="predicted"/>
<sequence length="77" mass="8264">MENITGDNGQNLTLMMEIVGIFLSKNYVPSTAAPLTKPTALLSRTRHGGAGWKAGSITTQNAVSPRYGIYAIMATHR</sequence>
<evidence type="ECO:0000313" key="1">
    <source>
        <dbReference type="EMBL" id="MBB6123884.1"/>
    </source>
</evidence>
<dbReference type="Proteomes" id="UP000552700">
    <property type="component" value="Unassembled WGS sequence"/>
</dbReference>
<name>A0A841IZN7_9SPHN</name>
<evidence type="ECO:0000313" key="2">
    <source>
        <dbReference type="Proteomes" id="UP000552700"/>
    </source>
</evidence>
<keyword evidence="2" id="KW-1185">Reference proteome</keyword>
<reference evidence="1 2" key="1">
    <citation type="submission" date="2020-08" db="EMBL/GenBank/DDBJ databases">
        <title>Genomic Encyclopedia of Type Strains, Phase IV (KMG-IV): sequencing the most valuable type-strain genomes for metagenomic binning, comparative biology and taxonomic classification.</title>
        <authorList>
            <person name="Goeker M."/>
        </authorList>
    </citation>
    <scope>NUCLEOTIDE SEQUENCE [LARGE SCALE GENOMIC DNA]</scope>
    <source>
        <strain evidence="1 2">DSM 102255</strain>
    </source>
</reference>
<dbReference type="AlphaFoldDB" id="A0A841IZN7"/>
<comment type="caution">
    <text evidence="1">The sequence shown here is derived from an EMBL/GenBank/DDBJ whole genome shotgun (WGS) entry which is preliminary data.</text>
</comment>